<protein>
    <submittedName>
        <fullName evidence="1">Uncharacterized protein</fullName>
    </submittedName>
</protein>
<sequence length="34" mass="3897">MSEFDKGYILGKVESFSDNSLEQKTDKKETVDLD</sequence>
<proteinExistence type="predicted"/>
<dbReference type="EMBL" id="BK015846">
    <property type="protein sequence ID" value="DAE27872.1"/>
    <property type="molecule type" value="Genomic_DNA"/>
</dbReference>
<organism evidence="1">
    <name type="scientific">virus sp. ctDYl1</name>
    <dbReference type="NCBI Taxonomy" id="2826795"/>
    <lineage>
        <taxon>Viruses</taxon>
    </lineage>
</organism>
<evidence type="ECO:0000313" key="1">
    <source>
        <dbReference type="EMBL" id="DAE27872.1"/>
    </source>
</evidence>
<reference evidence="1" key="1">
    <citation type="journal article" date="2021" name="Proc. Natl. Acad. Sci. U.S.A.">
        <title>A Catalog of Tens of Thousands of Viruses from Human Metagenomes Reveals Hidden Associations with Chronic Diseases.</title>
        <authorList>
            <person name="Tisza M.J."/>
            <person name="Buck C.B."/>
        </authorList>
    </citation>
    <scope>NUCLEOTIDE SEQUENCE</scope>
    <source>
        <strain evidence="1">CtDYl1</strain>
    </source>
</reference>
<accession>A0A8S5R913</accession>
<name>A0A8S5R913_9VIRU</name>